<feature type="compositionally biased region" description="Low complexity" evidence="2">
    <location>
        <begin position="253"/>
        <end position="266"/>
    </location>
</feature>
<dbReference type="Gene3D" id="3.10.590.10">
    <property type="entry name" value="ph1033 like domains"/>
    <property type="match status" value="2"/>
</dbReference>
<dbReference type="GO" id="GO:0005654">
    <property type="term" value="C:nucleoplasm"/>
    <property type="evidence" value="ECO:0007669"/>
    <property type="project" value="TreeGrafter"/>
</dbReference>
<dbReference type="InterPro" id="IPR045168">
    <property type="entry name" value="YTH_prot"/>
</dbReference>
<name>A0AAN6DMA5_9EURO</name>
<dbReference type="EMBL" id="MU404361">
    <property type="protein sequence ID" value="KAI1609225.1"/>
    <property type="molecule type" value="Genomic_DNA"/>
</dbReference>
<comment type="caution">
    <text evidence="5">The sequence shown here is derived from an EMBL/GenBank/DDBJ whole genome shotgun (WGS) entry which is preliminary data.</text>
</comment>
<feature type="compositionally biased region" description="Polar residues" evidence="2">
    <location>
        <begin position="228"/>
        <end position="241"/>
    </location>
</feature>
<dbReference type="GO" id="GO:0000381">
    <property type="term" value="P:regulation of alternative mRNA splicing, via spliceosome"/>
    <property type="evidence" value="ECO:0007669"/>
    <property type="project" value="TreeGrafter"/>
</dbReference>
<reference evidence="5" key="1">
    <citation type="journal article" date="2022" name="bioRxiv">
        <title>Deciphering the potential niche of two novel black yeast fungi from a biological soil crust based on their genomes, phenotypes, and melanin regulation.</title>
        <authorList>
            <consortium name="DOE Joint Genome Institute"/>
            <person name="Carr E.C."/>
            <person name="Barton Q."/>
            <person name="Grambo S."/>
            <person name="Sullivan M."/>
            <person name="Renfro C.M."/>
            <person name="Kuo A."/>
            <person name="Pangilinan J."/>
            <person name="Lipzen A."/>
            <person name="Keymanesh K."/>
            <person name="Savage E."/>
            <person name="Barry K."/>
            <person name="Grigoriev I.V."/>
            <person name="Riekhof W.R."/>
            <person name="Harris S.S."/>
        </authorList>
    </citation>
    <scope>NUCLEOTIDE SEQUENCE</scope>
    <source>
        <strain evidence="5">JF 03-4F</strain>
    </source>
</reference>
<feature type="domain" description="YTH" evidence="4">
    <location>
        <begin position="155"/>
        <end position="291"/>
    </location>
</feature>
<dbReference type="Pfam" id="PF25701">
    <property type="entry name" value="RRM_YTH1"/>
    <property type="match status" value="1"/>
</dbReference>
<dbReference type="Gene3D" id="3.30.70.330">
    <property type="match status" value="1"/>
</dbReference>
<evidence type="ECO:0000313" key="5">
    <source>
        <dbReference type="EMBL" id="KAI1609225.1"/>
    </source>
</evidence>
<feature type="domain" description="RRM" evidence="3">
    <location>
        <begin position="30"/>
        <end position="117"/>
    </location>
</feature>
<organism evidence="5 6">
    <name type="scientific">Exophiala viscosa</name>
    <dbReference type="NCBI Taxonomy" id="2486360"/>
    <lineage>
        <taxon>Eukaryota</taxon>
        <taxon>Fungi</taxon>
        <taxon>Dikarya</taxon>
        <taxon>Ascomycota</taxon>
        <taxon>Pezizomycotina</taxon>
        <taxon>Eurotiomycetes</taxon>
        <taxon>Chaetothyriomycetidae</taxon>
        <taxon>Chaetothyriales</taxon>
        <taxon>Herpotrichiellaceae</taxon>
        <taxon>Exophiala</taxon>
    </lineage>
</organism>
<dbReference type="InterPro" id="IPR057720">
    <property type="entry name" value="RRM_YTH1"/>
</dbReference>
<dbReference type="InterPro" id="IPR035979">
    <property type="entry name" value="RBD_domain_sf"/>
</dbReference>
<evidence type="ECO:0000313" key="6">
    <source>
        <dbReference type="Proteomes" id="UP001203852"/>
    </source>
</evidence>
<feature type="region of interest" description="Disordered" evidence="2">
    <location>
        <begin position="110"/>
        <end position="132"/>
    </location>
</feature>
<dbReference type="InterPro" id="IPR007275">
    <property type="entry name" value="YTH_domain"/>
</dbReference>
<dbReference type="PANTHER" id="PTHR12357:SF3">
    <property type="entry name" value="YTH DOMAIN-CONTAINING PROTEIN 1"/>
    <property type="match status" value="1"/>
</dbReference>
<dbReference type="SUPFAM" id="SSF54928">
    <property type="entry name" value="RNA-binding domain, RBD"/>
    <property type="match status" value="1"/>
</dbReference>
<dbReference type="PROSITE" id="PS50882">
    <property type="entry name" value="YTH"/>
    <property type="match status" value="1"/>
</dbReference>
<gene>
    <name evidence="5" type="ORF">EDD36DRAFT_422925</name>
</gene>
<dbReference type="Proteomes" id="UP001203852">
    <property type="component" value="Unassembled WGS sequence"/>
</dbReference>
<dbReference type="GO" id="GO:1990247">
    <property type="term" value="F:N6-methyladenosine-containing RNA reader activity"/>
    <property type="evidence" value="ECO:0007669"/>
    <property type="project" value="TreeGrafter"/>
</dbReference>
<keyword evidence="6" id="KW-1185">Reference proteome</keyword>
<dbReference type="PROSITE" id="PS50102">
    <property type="entry name" value="RRM"/>
    <property type="match status" value="1"/>
</dbReference>
<evidence type="ECO:0000256" key="2">
    <source>
        <dbReference type="SAM" id="MobiDB-lite"/>
    </source>
</evidence>
<dbReference type="CDD" id="cd21134">
    <property type="entry name" value="YTH"/>
    <property type="match status" value="1"/>
</dbReference>
<dbReference type="Pfam" id="PF04146">
    <property type="entry name" value="YTH"/>
    <property type="match status" value="1"/>
</dbReference>
<sequence length="431" mass="48517">MEGLFPITIPAGRRNSGERPRGQSRNWGAYALWVGNIPQHTTVMGLRDYFSRAAPRELLTISYNPDSKYAFVNFSTESARVSAIGRAASQLFDGKRLDCRVRQETNARSTKVSYGLGHSAKTRLSPSPDRSKDMYHKLEELNQQPEADRSQWGKDKYFIIKSFSMQALYQSLSTNLWYIPKRHVERLNHAYQTARDVYFLFSVNGSGEFFGYATMASEIRGSDDAASHSPTLDLSDPTTVALTPHERDVTPQSRSRAFSSTSSATSLGSIHYEPERRRIIWEANHHSSELGDDLSPQDWSPVTPFDSPGRKHDSPIESRNNEYFSLLQPTTTIAPLRTLSNSRNANTPGAEVENISSPCQIRWLSTQNVPFDELRGLKNAWNENKEIYIARNVTAVDPSAGKNLMRHWKSKDEAKRLLASTGAILRAWPGS</sequence>
<dbReference type="GO" id="GO:0000398">
    <property type="term" value="P:mRNA splicing, via spliceosome"/>
    <property type="evidence" value="ECO:0007669"/>
    <property type="project" value="TreeGrafter"/>
</dbReference>
<proteinExistence type="predicted"/>
<feature type="region of interest" description="Disordered" evidence="2">
    <location>
        <begin position="1"/>
        <end position="22"/>
    </location>
</feature>
<dbReference type="CDD" id="cd00590">
    <property type="entry name" value="RRM_SF"/>
    <property type="match status" value="1"/>
</dbReference>
<evidence type="ECO:0000259" key="3">
    <source>
        <dbReference type="PROSITE" id="PS50102"/>
    </source>
</evidence>
<evidence type="ECO:0000259" key="4">
    <source>
        <dbReference type="PROSITE" id="PS50882"/>
    </source>
</evidence>
<feature type="region of interest" description="Disordered" evidence="2">
    <location>
        <begin position="222"/>
        <end position="269"/>
    </location>
</feature>
<accession>A0AAN6DMA5</accession>
<dbReference type="AlphaFoldDB" id="A0AAN6DMA5"/>
<dbReference type="SMART" id="SM00360">
    <property type="entry name" value="RRM"/>
    <property type="match status" value="1"/>
</dbReference>
<evidence type="ECO:0000256" key="1">
    <source>
        <dbReference type="PROSITE-ProRule" id="PRU00176"/>
    </source>
</evidence>
<dbReference type="InterPro" id="IPR012677">
    <property type="entry name" value="Nucleotide-bd_a/b_plait_sf"/>
</dbReference>
<keyword evidence="1" id="KW-0694">RNA-binding</keyword>
<dbReference type="GO" id="GO:0003729">
    <property type="term" value="F:mRNA binding"/>
    <property type="evidence" value="ECO:0007669"/>
    <property type="project" value="TreeGrafter"/>
</dbReference>
<dbReference type="PANTHER" id="PTHR12357">
    <property type="entry name" value="YTH YT521-B HOMOLOGY DOMAIN-CONTAINING"/>
    <property type="match status" value="1"/>
</dbReference>
<dbReference type="InterPro" id="IPR000504">
    <property type="entry name" value="RRM_dom"/>
</dbReference>
<protein>
    <submittedName>
        <fullName evidence="5">YT521-B-like domain-containing protein</fullName>
    </submittedName>
</protein>